<evidence type="ECO:0000259" key="6">
    <source>
        <dbReference type="PROSITE" id="PS50969"/>
    </source>
</evidence>
<accession>A0AA38G4K0</accession>
<name>A0AA38G4K0_TAXCH</name>
<reference evidence="7 8" key="1">
    <citation type="journal article" date="2021" name="Nat. Plants">
        <title>The Taxus genome provides insights into paclitaxel biosynthesis.</title>
        <authorList>
            <person name="Xiong X."/>
            <person name="Gou J."/>
            <person name="Liao Q."/>
            <person name="Li Y."/>
            <person name="Zhou Q."/>
            <person name="Bi G."/>
            <person name="Li C."/>
            <person name="Du R."/>
            <person name="Wang X."/>
            <person name="Sun T."/>
            <person name="Guo L."/>
            <person name="Liang H."/>
            <person name="Lu P."/>
            <person name="Wu Y."/>
            <person name="Zhang Z."/>
            <person name="Ro D.K."/>
            <person name="Shang Y."/>
            <person name="Huang S."/>
            <person name="Yan J."/>
        </authorList>
    </citation>
    <scope>NUCLEOTIDE SEQUENCE [LARGE SCALE GENOMIC DNA]</scope>
    <source>
        <strain evidence="7">Ta-2019</strain>
    </source>
</reference>
<dbReference type="Gene3D" id="3.40.50.1000">
    <property type="entry name" value="HAD superfamily/HAD-like"/>
    <property type="match status" value="1"/>
</dbReference>
<evidence type="ECO:0000313" key="7">
    <source>
        <dbReference type="EMBL" id="KAH9315225.1"/>
    </source>
</evidence>
<feature type="non-terminal residue" evidence="7">
    <location>
        <position position="463"/>
    </location>
</feature>
<feature type="domain" description="FCP1 homology" evidence="6">
    <location>
        <begin position="264"/>
        <end position="423"/>
    </location>
</feature>
<comment type="function">
    <text evidence="3">Probable phosphatase.</text>
</comment>
<dbReference type="InterPro" id="IPR011948">
    <property type="entry name" value="Dullard_phosphatase"/>
</dbReference>
<evidence type="ECO:0000256" key="3">
    <source>
        <dbReference type="ARBA" id="ARBA00037324"/>
    </source>
</evidence>
<comment type="similarity">
    <text evidence="4">Belongs to the CTDSPL2 family.</text>
</comment>
<dbReference type="GO" id="GO:0004721">
    <property type="term" value="F:phosphoprotein phosphatase activity"/>
    <property type="evidence" value="ECO:0007669"/>
    <property type="project" value="UniProtKB-KW"/>
</dbReference>
<dbReference type="EMBL" id="JAHRHJ020000005">
    <property type="protein sequence ID" value="KAH9315225.1"/>
    <property type="molecule type" value="Genomic_DNA"/>
</dbReference>
<dbReference type="InterPro" id="IPR023214">
    <property type="entry name" value="HAD_sf"/>
</dbReference>
<evidence type="ECO:0000256" key="5">
    <source>
        <dbReference type="SAM" id="MobiDB-lite"/>
    </source>
</evidence>
<sequence length="463" mass="52010">HVSTSFVSAKRENVRGKGVKAVSDTVELADDVCRDLRLAFSTIDRPCIERKVCVPKIHPPVVETIFSPVFHISMDSAGGSLTSSTNIVEQSGLLAEKNHMADSRNDNGSLHEHKRCAKDTSRAGSLQDETVPRLSTDTREVVQAPSSNPSSLRDDELASSQAALHVNQNHIEWPFVDESTLLVHRHDSESVEEGLLNSVGASVFLAMQQNKSLECNDETNQESRVPDEDEEMEDFDPYLFIKNLPHLSEVVSSFRPMLLPKQTRRCPPITLVLDLDETLVHSTLEQCDDADFTFPVHFNLREHTVYVRCRPHLQLFMDTVADMFEIIVFTASQSIYAEQLLNVLDPKRKLIRHRVYRESCVFVDGNYLKDLSVLGRDLAQIAIIDNSPQAFGFQVDNGIPIESWFDDRSDSALIALLPFLETLVGVDDVRPIIAKKFNLRQKIAAAIEHNSFGNRGNPFDQHP</sequence>
<dbReference type="FunFam" id="3.40.50.1000:FF:000015">
    <property type="entry name" value="CTD small phosphatase-like protein 2"/>
    <property type="match status" value="1"/>
</dbReference>
<keyword evidence="1" id="KW-0378">Hydrolase</keyword>
<evidence type="ECO:0000256" key="2">
    <source>
        <dbReference type="ARBA" id="ARBA00022912"/>
    </source>
</evidence>
<gene>
    <name evidence="7" type="ORF">KI387_023852</name>
</gene>
<evidence type="ECO:0000256" key="1">
    <source>
        <dbReference type="ARBA" id="ARBA00022801"/>
    </source>
</evidence>
<dbReference type="NCBIfam" id="TIGR02251">
    <property type="entry name" value="HIF-SF_euk"/>
    <property type="match status" value="1"/>
</dbReference>
<feature type="compositionally biased region" description="Basic and acidic residues" evidence="5">
    <location>
        <begin position="101"/>
        <end position="121"/>
    </location>
</feature>
<keyword evidence="8" id="KW-1185">Reference proteome</keyword>
<dbReference type="PROSITE" id="PS50969">
    <property type="entry name" value="FCP1"/>
    <property type="match status" value="1"/>
</dbReference>
<dbReference type="OMA" id="STIDGPC"/>
<dbReference type="SMART" id="SM00577">
    <property type="entry name" value="CPDc"/>
    <property type="match status" value="1"/>
</dbReference>
<organism evidence="7 8">
    <name type="scientific">Taxus chinensis</name>
    <name type="common">Chinese yew</name>
    <name type="synonym">Taxus wallichiana var. chinensis</name>
    <dbReference type="NCBI Taxonomy" id="29808"/>
    <lineage>
        <taxon>Eukaryota</taxon>
        <taxon>Viridiplantae</taxon>
        <taxon>Streptophyta</taxon>
        <taxon>Embryophyta</taxon>
        <taxon>Tracheophyta</taxon>
        <taxon>Spermatophyta</taxon>
        <taxon>Pinopsida</taxon>
        <taxon>Pinidae</taxon>
        <taxon>Conifers II</taxon>
        <taxon>Cupressales</taxon>
        <taxon>Taxaceae</taxon>
        <taxon>Taxus</taxon>
    </lineage>
</organism>
<dbReference type="SUPFAM" id="SSF56784">
    <property type="entry name" value="HAD-like"/>
    <property type="match status" value="1"/>
</dbReference>
<dbReference type="Proteomes" id="UP000824469">
    <property type="component" value="Unassembled WGS sequence"/>
</dbReference>
<dbReference type="GO" id="GO:0005634">
    <property type="term" value="C:nucleus"/>
    <property type="evidence" value="ECO:0007669"/>
    <property type="project" value="UniProtKB-ARBA"/>
</dbReference>
<dbReference type="Pfam" id="PF03031">
    <property type="entry name" value="NIF"/>
    <property type="match status" value="1"/>
</dbReference>
<comment type="caution">
    <text evidence="7">The sequence shown here is derived from an EMBL/GenBank/DDBJ whole genome shotgun (WGS) entry which is preliminary data.</text>
</comment>
<protein>
    <recommendedName>
        <fullName evidence="6">FCP1 homology domain-containing protein</fullName>
    </recommendedName>
</protein>
<proteinExistence type="inferred from homology"/>
<keyword evidence="2" id="KW-0904">Protein phosphatase</keyword>
<dbReference type="CDD" id="cd07521">
    <property type="entry name" value="HAD_FCP1-like"/>
    <property type="match status" value="1"/>
</dbReference>
<dbReference type="InterPro" id="IPR004274">
    <property type="entry name" value="FCP1_dom"/>
</dbReference>
<dbReference type="InterPro" id="IPR050365">
    <property type="entry name" value="TIM50"/>
</dbReference>
<evidence type="ECO:0000256" key="4">
    <source>
        <dbReference type="ARBA" id="ARBA00038355"/>
    </source>
</evidence>
<feature type="region of interest" description="Disordered" evidence="5">
    <location>
        <begin position="101"/>
        <end position="159"/>
    </location>
</feature>
<dbReference type="PANTHER" id="PTHR12210">
    <property type="entry name" value="DULLARD PROTEIN PHOSPHATASE"/>
    <property type="match status" value="1"/>
</dbReference>
<dbReference type="InterPro" id="IPR036412">
    <property type="entry name" value="HAD-like_sf"/>
</dbReference>
<dbReference type="AlphaFoldDB" id="A0AA38G4K0"/>
<evidence type="ECO:0000313" key="8">
    <source>
        <dbReference type="Proteomes" id="UP000824469"/>
    </source>
</evidence>